<evidence type="ECO:0000256" key="5">
    <source>
        <dbReference type="ARBA" id="ARBA00022989"/>
    </source>
</evidence>
<accession>A0A1D8GFR5</accession>
<feature type="domain" description="EamA" evidence="8">
    <location>
        <begin position="7"/>
        <end position="136"/>
    </location>
</feature>
<dbReference type="AlphaFoldDB" id="A0A1D8GFR5"/>
<dbReference type="InterPro" id="IPR051258">
    <property type="entry name" value="Diverse_Substrate_Transporter"/>
</dbReference>
<evidence type="ECO:0000256" key="7">
    <source>
        <dbReference type="SAM" id="Phobius"/>
    </source>
</evidence>
<dbReference type="Pfam" id="PF00892">
    <property type="entry name" value="EamA"/>
    <property type="match status" value="2"/>
</dbReference>
<feature type="transmembrane region" description="Helical" evidence="7">
    <location>
        <begin position="67"/>
        <end position="88"/>
    </location>
</feature>
<keyword evidence="4 7" id="KW-0812">Transmembrane</keyword>
<feature type="transmembrane region" description="Helical" evidence="7">
    <location>
        <begin position="94"/>
        <end position="113"/>
    </location>
</feature>
<feature type="transmembrane region" description="Helical" evidence="7">
    <location>
        <begin position="236"/>
        <end position="256"/>
    </location>
</feature>
<dbReference type="OrthoDB" id="9804865at2"/>
<dbReference type="PANTHER" id="PTHR42920">
    <property type="entry name" value="OS03G0707200 PROTEIN-RELATED"/>
    <property type="match status" value="1"/>
</dbReference>
<sequence length="298" mass="31953">MKKQHQADLALLLVTLAWGISFILTKNTLDALSTFNFLSIRFTLSALTSALIFYKRIIQLDKDTLKYGLLIGVIMFLGYATQTLGLNYTTASKSGFITGFSVVIVPIFSALVLKKAPKPAAILGVVFAIVGLGLLTLDSNLSLNIGDLYTLIGAFCFAFHIITVSKYAVKVDAINLAILQIGVVGILSGIISFLFEAPIIPTGGSIWTSMLFLSFVCTSGAFIVQNAAQKYTTATHTALIFSGEPVFSAMFAYLLAGEVLTGRGIMGSILILSGMLAAELEIKLPFLKPKAQVQDMDT</sequence>
<feature type="transmembrane region" description="Helical" evidence="7">
    <location>
        <begin position="35"/>
        <end position="55"/>
    </location>
</feature>
<keyword evidence="6 7" id="KW-0472">Membrane</keyword>
<evidence type="ECO:0000259" key="8">
    <source>
        <dbReference type="Pfam" id="PF00892"/>
    </source>
</evidence>
<keyword evidence="10" id="KW-1185">Reference proteome</keyword>
<evidence type="ECO:0000256" key="3">
    <source>
        <dbReference type="ARBA" id="ARBA00022475"/>
    </source>
</evidence>
<evidence type="ECO:0000313" key="9">
    <source>
        <dbReference type="EMBL" id="AOT69752.1"/>
    </source>
</evidence>
<feature type="transmembrane region" description="Helical" evidence="7">
    <location>
        <begin position="206"/>
        <end position="224"/>
    </location>
</feature>
<proteinExistence type="inferred from homology"/>
<dbReference type="PANTHER" id="PTHR42920:SF5">
    <property type="entry name" value="EAMA DOMAIN-CONTAINING PROTEIN"/>
    <property type="match status" value="1"/>
</dbReference>
<dbReference type="InterPro" id="IPR037185">
    <property type="entry name" value="EmrE-like"/>
</dbReference>
<protein>
    <submittedName>
        <fullName evidence="9">Multidrug DMT transporter permease</fullName>
    </submittedName>
</protein>
<reference evidence="9 10" key="1">
    <citation type="submission" date="2016-09" db="EMBL/GenBank/DDBJ databases">
        <title>Genomic analysis reveals versatility of anaerobic energy metabolism of Geosporobacter ferrireducens IRF9 of phylum Firmicutes.</title>
        <authorList>
            <person name="Kim S.-J."/>
        </authorList>
    </citation>
    <scope>NUCLEOTIDE SEQUENCE [LARGE SCALE GENOMIC DNA]</scope>
    <source>
        <strain evidence="9 10">IRF9</strain>
    </source>
</reference>
<comment type="similarity">
    <text evidence="2">Belongs to the EamA transporter family.</text>
</comment>
<comment type="subcellular location">
    <subcellularLocation>
        <location evidence="1">Cell membrane</location>
        <topology evidence="1">Multi-pass membrane protein</topology>
    </subcellularLocation>
</comment>
<evidence type="ECO:0000256" key="2">
    <source>
        <dbReference type="ARBA" id="ARBA00007362"/>
    </source>
</evidence>
<dbReference type="SUPFAM" id="SSF103481">
    <property type="entry name" value="Multidrug resistance efflux transporter EmrE"/>
    <property type="match status" value="2"/>
</dbReference>
<feature type="transmembrane region" description="Helical" evidence="7">
    <location>
        <begin position="120"/>
        <end position="137"/>
    </location>
</feature>
<organism evidence="9 10">
    <name type="scientific">Geosporobacter ferrireducens</name>
    <dbReference type="NCBI Taxonomy" id="1424294"/>
    <lineage>
        <taxon>Bacteria</taxon>
        <taxon>Bacillati</taxon>
        <taxon>Bacillota</taxon>
        <taxon>Clostridia</taxon>
        <taxon>Peptostreptococcales</taxon>
        <taxon>Thermotaleaceae</taxon>
        <taxon>Geosporobacter</taxon>
    </lineage>
</organism>
<dbReference type="Proteomes" id="UP000095743">
    <property type="component" value="Chromosome"/>
</dbReference>
<evidence type="ECO:0000313" key="10">
    <source>
        <dbReference type="Proteomes" id="UP000095743"/>
    </source>
</evidence>
<keyword evidence="3" id="KW-1003">Cell membrane</keyword>
<name>A0A1D8GFR5_9FIRM</name>
<evidence type="ECO:0000256" key="6">
    <source>
        <dbReference type="ARBA" id="ARBA00023136"/>
    </source>
</evidence>
<dbReference type="GO" id="GO:0005886">
    <property type="term" value="C:plasma membrane"/>
    <property type="evidence" value="ECO:0007669"/>
    <property type="project" value="UniProtKB-SubCell"/>
</dbReference>
<feature type="transmembrane region" description="Helical" evidence="7">
    <location>
        <begin position="262"/>
        <end position="280"/>
    </location>
</feature>
<evidence type="ECO:0000256" key="1">
    <source>
        <dbReference type="ARBA" id="ARBA00004651"/>
    </source>
</evidence>
<dbReference type="RefSeq" id="WP_069975784.1">
    <property type="nucleotide sequence ID" value="NZ_CP017269.1"/>
</dbReference>
<dbReference type="EMBL" id="CP017269">
    <property type="protein sequence ID" value="AOT69752.1"/>
    <property type="molecule type" value="Genomic_DNA"/>
</dbReference>
<feature type="domain" description="EamA" evidence="8">
    <location>
        <begin position="145"/>
        <end position="276"/>
    </location>
</feature>
<keyword evidence="5 7" id="KW-1133">Transmembrane helix</keyword>
<dbReference type="STRING" id="1424294.Gferi_09245"/>
<dbReference type="KEGG" id="gfe:Gferi_09245"/>
<dbReference type="InterPro" id="IPR000620">
    <property type="entry name" value="EamA_dom"/>
</dbReference>
<feature type="transmembrane region" description="Helical" evidence="7">
    <location>
        <begin position="176"/>
        <end position="200"/>
    </location>
</feature>
<evidence type="ECO:0000256" key="4">
    <source>
        <dbReference type="ARBA" id="ARBA00022692"/>
    </source>
</evidence>
<feature type="transmembrane region" description="Helical" evidence="7">
    <location>
        <begin position="149"/>
        <end position="169"/>
    </location>
</feature>
<gene>
    <name evidence="9" type="ORF">Gferi_09245</name>
</gene>